<reference evidence="1 2" key="1">
    <citation type="submission" date="2016-07" db="EMBL/GenBank/DDBJ databases">
        <title>Pervasive Adenine N6-methylation of Active Genes in Fungi.</title>
        <authorList>
            <consortium name="DOE Joint Genome Institute"/>
            <person name="Mondo S.J."/>
            <person name="Dannebaum R.O."/>
            <person name="Kuo R.C."/>
            <person name="Labutti K."/>
            <person name="Haridas S."/>
            <person name="Kuo A."/>
            <person name="Salamov A."/>
            <person name="Ahrendt S.R."/>
            <person name="Lipzen A."/>
            <person name="Sullivan W."/>
            <person name="Andreopoulos W.B."/>
            <person name="Clum A."/>
            <person name="Lindquist E."/>
            <person name="Daum C."/>
            <person name="Ramamoorthy G.K."/>
            <person name="Gryganskyi A."/>
            <person name="Culley D."/>
            <person name="Magnuson J.K."/>
            <person name="James T.Y."/>
            <person name="O'Malley M.A."/>
            <person name="Stajich J.E."/>
            <person name="Spatafora J.W."/>
            <person name="Visel A."/>
            <person name="Grigoriev I.V."/>
        </authorList>
    </citation>
    <scope>NUCLEOTIDE SEQUENCE [LARGE SCALE GENOMIC DNA]</scope>
    <source>
        <strain evidence="1 2">JEL800</strain>
    </source>
</reference>
<evidence type="ECO:0000313" key="1">
    <source>
        <dbReference type="EMBL" id="ORY42476.1"/>
    </source>
</evidence>
<dbReference type="Proteomes" id="UP000193642">
    <property type="component" value="Unassembled WGS sequence"/>
</dbReference>
<proteinExistence type="predicted"/>
<accession>A0A1Y2C6B4</accession>
<organism evidence="1 2">
    <name type="scientific">Rhizoclosmatium globosum</name>
    <dbReference type="NCBI Taxonomy" id="329046"/>
    <lineage>
        <taxon>Eukaryota</taxon>
        <taxon>Fungi</taxon>
        <taxon>Fungi incertae sedis</taxon>
        <taxon>Chytridiomycota</taxon>
        <taxon>Chytridiomycota incertae sedis</taxon>
        <taxon>Chytridiomycetes</taxon>
        <taxon>Chytridiales</taxon>
        <taxon>Chytriomycetaceae</taxon>
        <taxon>Rhizoclosmatium</taxon>
    </lineage>
</organism>
<sequence length="142" mass="16307">MCDPTLPGGGLTFTTADQYRNAIVKHYSEELDLARTWNPHANPPGNPTCSDQFRRFLKGLKKHRIESGEYADRSLPMTGENMRTLHEFIPRSGGSVEERIHRGAITKLAHLLWTRMEELTSIREEHLEWDCRHLVPQGYSHG</sequence>
<name>A0A1Y2C6B4_9FUNG</name>
<evidence type="ECO:0000313" key="2">
    <source>
        <dbReference type="Proteomes" id="UP000193642"/>
    </source>
</evidence>
<comment type="caution">
    <text evidence="1">The sequence shown here is derived from an EMBL/GenBank/DDBJ whole genome shotgun (WGS) entry which is preliminary data.</text>
</comment>
<protein>
    <submittedName>
        <fullName evidence="1">Uncharacterized protein</fullName>
    </submittedName>
</protein>
<gene>
    <name evidence="1" type="ORF">BCR33DRAFT_718165</name>
</gene>
<dbReference type="AlphaFoldDB" id="A0A1Y2C6B4"/>
<keyword evidence="2" id="KW-1185">Reference proteome</keyword>
<dbReference type="EMBL" id="MCGO01000028">
    <property type="protein sequence ID" value="ORY42476.1"/>
    <property type="molecule type" value="Genomic_DNA"/>
</dbReference>